<dbReference type="EMBL" id="CP094326">
    <property type="protein sequence ID" value="UNY99765.1"/>
    <property type="molecule type" value="Genomic_DNA"/>
</dbReference>
<gene>
    <name evidence="1" type="ORF">MQE36_05325</name>
</gene>
<accession>A0ABY3YPK4</accession>
<evidence type="ECO:0000313" key="1">
    <source>
        <dbReference type="EMBL" id="UNY99765.1"/>
    </source>
</evidence>
<proteinExistence type="predicted"/>
<sequence length="86" mass="9853">MAHFAPASYAQFRPAQVAHFAPKLVVYFVRILHYGQQNEKARIRIADNELLSLFNKTQQLPDDQKKTVVDLLSAFLLKANLKQQLS</sequence>
<protein>
    <submittedName>
        <fullName evidence="1">Uncharacterized protein</fullName>
    </submittedName>
</protein>
<organism evidence="1 2">
    <name type="scientific">Zhouia spongiae</name>
    <dbReference type="NCBI Taxonomy" id="2202721"/>
    <lineage>
        <taxon>Bacteria</taxon>
        <taxon>Pseudomonadati</taxon>
        <taxon>Bacteroidota</taxon>
        <taxon>Flavobacteriia</taxon>
        <taxon>Flavobacteriales</taxon>
        <taxon>Flavobacteriaceae</taxon>
        <taxon>Zhouia</taxon>
    </lineage>
</organism>
<reference evidence="1 2" key="1">
    <citation type="journal article" date="2018" name="Int. J. Syst. Evol. Microbiol.">
        <title>Zhouia spongiae sp. nov., isolated from a marine sponge.</title>
        <authorList>
            <person name="Zhuang L."/>
            <person name="Lin B."/>
            <person name="Qin F."/>
            <person name="Luo L."/>
        </authorList>
    </citation>
    <scope>NUCLEOTIDE SEQUENCE [LARGE SCALE GENOMIC DNA]</scope>
    <source>
        <strain evidence="1 2">HN-Y44</strain>
    </source>
</reference>
<keyword evidence="2" id="KW-1185">Reference proteome</keyword>
<dbReference type="RefSeq" id="WP_242938137.1">
    <property type="nucleotide sequence ID" value="NZ_CP094326.1"/>
</dbReference>
<name>A0ABY3YPK4_9FLAO</name>
<dbReference type="Proteomes" id="UP000829476">
    <property type="component" value="Chromosome"/>
</dbReference>
<evidence type="ECO:0000313" key="2">
    <source>
        <dbReference type="Proteomes" id="UP000829476"/>
    </source>
</evidence>